<proteinExistence type="predicted"/>
<evidence type="ECO:0000256" key="1">
    <source>
        <dbReference type="SAM" id="MobiDB-lite"/>
    </source>
</evidence>
<evidence type="ECO:0008006" key="6">
    <source>
        <dbReference type="Google" id="ProtNLM"/>
    </source>
</evidence>
<keyword evidence="2" id="KW-0812">Transmembrane</keyword>
<feature type="transmembrane region" description="Helical" evidence="2">
    <location>
        <begin position="77"/>
        <end position="95"/>
    </location>
</feature>
<dbReference type="EMBL" id="LR699554">
    <property type="protein sequence ID" value="VVD31861.1"/>
    <property type="molecule type" value="Genomic_DNA"/>
</dbReference>
<sequence length="246" mass="26173">MTRKKHLKTAVCMTVATGLLFVGFSANAQESANDDLNSCVKHEQIVSTAKGVGIGALTGLTAMLVSHKKDDAVKGALIGAAVGGVAGFATAYYTAVNTCFKKNPAWLPESDIQRTKDYDNVKRAIKYKPAQGIITRAESVEVGGTVKADGQANVSSSFILMTPDGAEAPVTIERKLYSVSDDKETEVPFPGRTSEQHTFEPGEQKDTVHIPIPHDAKAGSVYRVQFSVAAADRPPSVASQTFTVKE</sequence>
<gene>
    <name evidence="4" type="ORF">PDMSB3_0563</name>
</gene>
<organism evidence="4 5">
    <name type="scientific">Paraburkholderia dioscoreae</name>
    <dbReference type="NCBI Taxonomy" id="2604047"/>
    <lineage>
        <taxon>Bacteria</taxon>
        <taxon>Pseudomonadati</taxon>
        <taxon>Pseudomonadota</taxon>
        <taxon>Betaproteobacteria</taxon>
        <taxon>Burkholderiales</taxon>
        <taxon>Burkholderiaceae</taxon>
        <taxon>Paraburkholderia</taxon>
    </lineage>
</organism>
<dbReference type="Proteomes" id="UP000325811">
    <property type="component" value="Chromosome II"/>
</dbReference>
<reference evidence="4 5" key="1">
    <citation type="submission" date="2019-08" db="EMBL/GenBank/DDBJ databases">
        <authorList>
            <person name="Herpell B J."/>
        </authorList>
    </citation>
    <scope>NUCLEOTIDE SEQUENCE [LARGE SCALE GENOMIC DNA]</scope>
    <source>
        <strain evidence="5">Msb3</strain>
    </source>
</reference>
<feature type="signal peptide" evidence="3">
    <location>
        <begin position="1"/>
        <end position="28"/>
    </location>
</feature>
<accession>A0A5Q4ZIL5</accession>
<keyword evidence="5" id="KW-1185">Reference proteome</keyword>
<feature type="region of interest" description="Disordered" evidence="1">
    <location>
        <begin position="183"/>
        <end position="207"/>
    </location>
</feature>
<feature type="transmembrane region" description="Helical" evidence="2">
    <location>
        <begin position="44"/>
        <end position="65"/>
    </location>
</feature>
<evidence type="ECO:0000256" key="2">
    <source>
        <dbReference type="SAM" id="Phobius"/>
    </source>
</evidence>
<dbReference type="AlphaFoldDB" id="A0A5Q4ZIL5"/>
<dbReference type="KEGG" id="pdio:PDMSB3_0563.1"/>
<keyword evidence="2" id="KW-1133">Transmembrane helix</keyword>
<keyword evidence="2" id="KW-0472">Membrane</keyword>
<evidence type="ECO:0000313" key="5">
    <source>
        <dbReference type="Proteomes" id="UP000325811"/>
    </source>
</evidence>
<evidence type="ECO:0000313" key="4">
    <source>
        <dbReference type="EMBL" id="VVD31861.1"/>
    </source>
</evidence>
<keyword evidence="3" id="KW-0732">Signal</keyword>
<feature type="chain" id="PRO_5024867203" description="Glycine zipper" evidence="3">
    <location>
        <begin position="29"/>
        <end position="246"/>
    </location>
</feature>
<name>A0A5Q4ZIL5_9BURK</name>
<evidence type="ECO:0000256" key="3">
    <source>
        <dbReference type="SAM" id="SignalP"/>
    </source>
</evidence>
<protein>
    <recommendedName>
        <fullName evidence="6">Glycine zipper</fullName>
    </recommendedName>
</protein>
<feature type="compositionally biased region" description="Basic and acidic residues" evidence="1">
    <location>
        <begin position="194"/>
        <end position="207"/>
    </location>
</feature>